<keyword evidence="2" id="KW-1185">Reference proteome</keyword>
<evidence type="ECO:0008006" key="3">
    <source>
        <dbReference type="Google" id="ProtNLM"/>
    </source>
</evidence>
<evidence type="ECO:0000313" key="1">
    <source>
        <dbReference type="EMBL" id="OJA10178.1"/>
    </source>
</evidence>
<dbReference type="Proteomes" id="UP000183567">
    <property type="component" value="Unassembled WGS sequence"/>
</dbReference>
<protein>
    <recommendedName>
        <fullName evidence="3">hAT-like transposase RNase-H fold domain-containing protein</fullName>
    </recommendedName>
</protein>
<proteinExistence type="predicted"/>
<organism evidence="1 2">
    <name type="scientific">Rhizopogon vesiculosus</name>
    <dbReference type="NCBI Taxonomy" id="180088"/>
    <lineage>
        <taxon>Eukaryota</taxon>
        <taxon>Fungi</taxon>
        <taxon>Dikarya</taxon>
        <taxon>Basidiomycota</taxon>
        <taxon>Agaricomycotina</taxon>
        <taxon>Agaricomycetes</taxon>
        <taxon>Agaricomycetidae</taxon>
        <taxon>Boletales</taxon>
        <taxon>Suillineae</taxon>
        <taxon>Rhizopogonaceae</taxon>
        <taxon>Rhizopogon</taxon>
    </lineage>
</organism>
<dbReference type="OrthoDB" id="3058553at2759"/>
<dbReference type="AlphaFoldDB" id="A0A1J8QL84"/>
<dbReference type="STRING" id="180088.A0A1J8QL84"/>
<comment type="caution">
    <text evidence="1">The sequence shown here is derived from an EMBL/GenBank/DDBJ whole genome shotgun (WGS) entry which is preliminary data.</text>
</comment>
<name>A0A1J8QL84_9AGAM</name>
<gene>
    <name evidence="1" type="ORF">AZE42_01837</name>
</gene>
<evidence type="ECO:0000313" key="2">
    <source>
        <dbReference type="Proteomes" id="UP000183567"/>
    </source>
</evidence>
<accession>A0A1J8QL84</accession>
<sequence>MLARSSFSSSKDPTVWRAIPVLEFLQQSWQNMAADEKFSSIAYGLQADLENFGKWSRKTDETDVYFICLVLDPNYKLE</sequence>
<reference evidence="1 2" key="1">
    <citation type="submission" date="2016-03" db="EMBL/GenBank/DDBJ databases">
        <title>Comparative genomics of the ectomycorrhizal sister species Rhizopogon vinicolor and Rhizopogon vesiculosus (Basidiomycota: Boletales) reveals a divergence of the mating type B locus.</title>
        <authorList>
            <person name="Mujic A.B."/>
            <person name="Kuo A."/>
            <person name="Tritt A."/>
            <person name="Lipzen A."/>
            <person name="Chen C."/>
            <person name="Johnson J."/>
            <person name="Sharma A."/>
            <person name="Barry K."/>
            <person name="Grigoriev I.V."/>
            <person name="Spatafora J.W."/>
        </authorList>
    </citation>
    <scope>NUCLEOTIDE SEQUENCE [LARGE SCALE GENOMIC DNA]</scope>
    <source>
        <strain evidence="1 2">AM-OR11-056</strain>
    </source>
</reference>
<dbReference type="EMBL" id="LVVM01005572">
    <property type="protein sequence ID" value="OJA10178.1"/>
    <property type="molecule type" value="Genomic_DNA"/>
</dbReference>